<gene>
    <name evidence="1" type="ORF">DN745_05770</name>
</gene>
<proteinExistence type="predicted"/>
<dbReference type="PANTHER" id="PTHR41339">
    <property type="entry name" value="LIPL48"/>
    <property type="match status" value="1"/>
</dbReference>
<dbReference type="EMBL" id="CP030032">
    <property type="protein sequence ID" value="AWV88872.1"/>
    <property type="molecule type" value="Genomic_DNA"/>
</dbReference>
<evidence type="ECO:0000313" key="2">
    <source>
        <dbReference type="Proteomes" id="UP000249799"/>
    </source>
</evidence>
<dbReference type="OrthoDB" id="237393at2"/>
<dbReference type="Proteomes" id="UP000249799">
    <property type="component" value="Chromosome"/>
</dbReference>
<dbReference type="PANTHER" id="PTHR41339:SF1">
    <property type="entry name" value="SECRETED PROTEIN"/>
    <property type="match status" value="1"/>
</dbReference>
<keyword evidence="2" id="KW-1185">Reference proteome</keyword>
<protein>
    <submittedName>
        <fullName evidence="1">Uncharacterized protein</fullName>
    </submittedName>
</protein>
<sequence length="505" mass="53417">MYNSEFPYCSPGLLSTLHARGRRLLPTLLGMSALLLLQSCSLLLDFDECATDSDCAGAGVCTEGICKPPPTEAVINIIAEDTTWTADKVYLLKDVITITSPAVLTIEPGTKVLAEKGAALVALPGARIEAVGTRQAPIVFSSAEPVGRRRAGDWGGVALIGKAKVSREDFNLRINADEQQPIVGGTDDNWNCGTIKYTRIEFGGGFVEGDNALNGLTLAGCGKETTVDYVHIHKGDDDNLEIFGGSVDIRHILLTRAGDDPFDIDTGWHGTAQFLAIQQDPVGNNSLEIGGLKEDHTAEPLTDIKIYNYTLIGGQGGGDIQRGAHIKEGARAFMSHGIIMGHHTVGVEVSDEASIQGARDGHTVVQHTLFYEVGLNGDSYFHAGASVPADPGSGDAGLDAGSEDAGGTDADTNSDPGGSEEGEYFDQVAYFTQPGFNNIFGEDPGIERPFDLTNPSWVPSATHTTGAAITPPPVAEGFDPTGVYLGAFRPGEIPWTEGWTDYPLN</sequence>
<accession>A0A2Z4FIV4</accession>
<name>A0A2Z4FIV4_9DELT</name>
<evidence type="ECO:0000313" key="1">
    <source>
        <dbReference type="EMBL" id="AWV88872.1"/>
    </source>
</evidence>
<reference evidence="1 2" key="1">
    <citation type="submission" date="2018-06" db="EMBL/GenBank/DDBJ databases">
        <title>Lujinxingia sediminis gen. nov. sp. nov., a new facultative anaerobic member of the class Deltaproteobacteria, and proposal of Lujinxingaceae fam. nov.</title>
        <authorList>
            <person name="Guo L.-Y."/>
            <person name="Li C.-M."/>
            <person name="Wang S."/>
            <person name="Du Z.-J."/>
        </authorList>
    </citation>
    <scope>NUCLEOTIDE SEQUENCE [LARGE SCALE GENOMIC DNA]</scope>
    <source>
        <strain evidence="1 2">FA350</strain>
    </source>
</reference>
<dbReference type="KEGG" id="bsed:DN745_05770"/>
<dbReference type="AlphaFoldDB" id="A0A2Z4FIV4"/>
<organism evidence="1 2">
    <name type="scientific">Bradymonas sediminis</name>
    <dbReference type="NCBI Taxonomy" id="1548548"/>
    <lineage>
        <taxon>Bacteria</taxon>
        <taxon>Deltaproteobacteria</taxon>
        <taxon>Bradymonadales</taxon>
        <taxon>Bradymonadaceae</taxon>
        <taxon>Bradymonas</taxon>
    </lineage>
</organism>